<feature type="transmembrane region" description="Helical" evidence="8">
    <location>
        <begin position="178"/>
        <end position="198"/>
    </location>
</feature>
<feature type="transmembrane region" description="Helical" evidence="8">
    <location>
        <begin position="115"/>
        <end position="136"/>
    </location>
</feature>
<comment type="similarity">
    <text evidence="2">Belongs to the major facilitator superfamily. TCR/Tet family.</text>
</comment>
<dbReference type="Gene3D" id="1.20.1250.20">
    <property type="entry name" value="MFS general substrate transporter like domains"/>
    <property type="match status" value="1"/>
</dbReference>
<sequence>MSAPTTVHKDGPAAEPADRRTIYAVFAALMVAMLLGSLDQTILSTALPTIVGELGGVNHMLWVTTAYILAATITMPVYGKLGDLVGRKNLFILSLLLFLAGSVIGGAASGMTGLIAGRAVQGLGGGGLMILSQAIIADIIPARERGRYMGVMGSVFAVSSVLGPILGGWFTEGIGWRWAFWINIPLGALAVLAAVVFLRPSPAPEERPRLDVAGLVTMAIAVTSVVLFTSWGGTEYEWDSPVIIGLGVAFVVAGAAFVLVERRAAEPIIPLHLFADRNFNLSTIAGLFIALAMFGAVGYLPTYLQMVSGLDATNAGFLMLPMMAAVLITSTGSGFLVSATGRYKWLPIVGMLVVTGGLLLMSTMTVDTSLPVICLYLAVVGAGIGMGMQILVLVVQNAFPASEVGTATAANNFFREIGASLGSAVVGALFTSRLTSLLGGHGEAVSVGGAHGAVDQNSLTPAAVNAMDAPVKEFIVSSYNEALTPVFLYIAPLMVLSAVILCFIKEKPLATTVGSRTEPADESEPATAEQS</sequence>
<protein>
    <submittedName>
        <fullName evidence="10">Drug resistance transporter, EmrB/QacA subfamily</fullName>
    </submittedName>
</protein>
<dbReference type="Pfam" id="PF07690">
    <property type="entry name" value="MFS_1"/>
    <property type="match status" value="1"/>
</dbReference>
<accession>A0A1T4PQ37</accession>
<comment type="subcellular location">
    <subcellularLocation>
        <location evidence="1">Cell membrane</location>
        <topology evidence="1">Multi-pass membrane protein</topology>
    </subcellularLocation>
</comment>
<feature type="transmembrane region" description="Helical" evidence="8">
    <location>
        <begin position="242"/>
        <end position="260"/>
    </location>
</feature>
<dbReference type="NCBIfam" id="TIGR00711">
    <property type="entry name" value="efflux_EmrB"/>
    <property type="match status" value="1"/>
</dbReference>
<dbReference type="SUPFAM" id="SSF103473">
    <property type="entry name" value="MFS general substrate transporter"/>
    <property type="match status" value="1"/>
</dbReference>
<evidence type="ECO:0000313" key="11">
    <source>
        <dbReference type="Proteomes" id="UP000190637"/>
    </source>
</evidence>
<evidence type="ECO:0000256" key="8">
    <source>
        <dbReference type="SAM" id="Phobius"/>
    </source>
</evidence>
<evidence type="ECO:0000256" key="1">
    <source>
        <dbReference type="ARBA" id="ARBA00004651"/>
    </source>
</evidence>
<evidence type="ECO:0000256" key="7">
    <source>
        <dbReference type="ARBA" id="ARBA00023136"/>
    </source>
</evidence>
<dbReference type="Gene3D" id="1.20.1720.10">
    <property type="entry name" value="Multidrug resistance protein D"/>
    <property type="match status" value="1"/>
</dbReference>
<name>A0A1T4PQ37_9ACTN</name>
<evidence type="ECO:0000256" key="2">
    <source>
        <dbReference type="ARBA" id="ARBA00007520"/>
    </source>
</evidence>
<dbReference type="InterPro" id="IPR011701">
    <property type="entry name" value="MFS"/>
</dbReference>
<organism evidence="10 11">
    <name type="scientific">Marinactinospora thermotolerans DSM 45154</name>
    <dbReference type="NCBI Taxonomy" id="1122192"/>
    <lineage>
        <taxon>Bacteria</taxon>
        <taxon>Bacillati</taxon>
        <taxon>Actinomycetota</taxon>
        <taxon>Actinomycetes</taxon>
        <taxon>Streptosporangiales</taxon>
        <taxon>Nocardiopsidaceae</taxon>
        <taxon>Marinactinospora</taxon>
    </lineage>
</organism>
<dbReference type="PRINTS" id="PR01036">
    <property type="entry name" value="TCRTETB"/>
</dbReference>
<keyword evidence="6 8" id="KW-1133">Transmembrane helix</keyword>
<dbReference type="PANTHER" id="PTHR23501">
    <property type="entry name" value="MAJOR FACILITATOR SUPERFAMILY"/>
    <property type="match status" value="1"/>
</dbReference>
<dbReference type="CDD" id="cd17502">
    <property type="entry name" value="MFS_Azr1_MDR_like"/>
    <property type="match status" value="1"/>
</dbReference>
<gene>
    <name evidence="10" type="ORF">SAMN02745673_01936</name>
</gene>
<keyword evidence="5 8" id="KW-0812">Transmembrane</keyword>
<keyword evidence="4" id="KW-1003">Cell membrane</keyword>
<feature type="transmembrane region" description="Helical" evidence="8">
    <location>
        <begin position="21"/>
        <end position="39"/>
    </location>
</feature>
<dbReference type="InterPro" id="IPR020846">
    <property type="entry name" value="MFS_dom"/>
</dbReference>
<feature type="transmembrane region" description="Helical" evidence="8">
    <location>
        <begin position="210"/>
        <end position="230"/>
    </location>
</feature>
<feature type="domain" description="Major facilitator superfamily (MFS) profile" evidence="9">
    <location>
        <begin position="25"/>
        <end position="509"/>
    </location>
</feature>
<dbReference type="AlphaFoldDB" id="A0A1T4PQ37"/>
<evidence type="ECO:0000259" key="9">
    <source>
        <dbReference type="PROSITE" id="PS50850"/>
    </source>
</evidence>
<evidence type="ECO:0000256" key="6">
    <source>
        <dbReference type="ARBA" id="ARBA00022989"/>
    </source>
</evidence>
<feature type="transmembrane region" description="Helical" evidence="8">
    <location>
        <begin position="90"/>
        <end position="109"/>
    </location>
</feature>
<dbReference type="STRING" id="1122192.SAMN02745673_01936"/>
<dbReference type="PANTHER" id="PTHR23501:SF197">
    <property type="entry name" value="COMD"/>
    <property type="match status" value="1"/>
</dbReference>
<feature type="transmembrane region" description="Helical" evidence="8">
    <location>
        <begin position="345"/>
        <end position="364"/>
    </location>
</feature>
<dbReference type="InterPro" id="IPR036259">
    <property type="entry name" value="MFS_trans_sf"/>
</dbReference>
<evidence type="ECO:0000256" key="5">
    <source>
        <dbReference type="ARBA" id="ARBA00022692"/>
    </source>
</evidence>
<feature type="transmembrane region" description="Helical" evidence="8">
    <location>
        <begin position="59"/>
        <end position="78"/>
    </location>
</feature>
<keyword evidence="7 8" id="KW-0472">Membrane</keyword>
<dbReference type="PROSITE" id="PS50850">
    <property type="entry name" value="MFS"/>
    <property type="match status" value="1"/>
</dbReference>
<dbReference type="GO" id="GO:0005886">
    <property type="term" value="C:plasma membrane"/>
    <property type="evidence" value="ECO:0007669"/>
    <property type="project" value="UniProtKB-SubCell"/>
</dbReference>
<keyword evidence="11" id="KW-1185">Reference proteome</keyword>
<proteinExistence type="inferred from homology"/>
<evidence type="ECO:0000256" key="3">
    <source>
        <dbReference type="ARBA" id="ARBA00022448"/>
    </source>
</evidence>
<evidence type="ECO:0000256" key="4">
    <source>
        <dbReference type="ARBA" id="ARBA00022475"/>
    </source>
</evidence>
<feature type="transmembrane region" description="Helical" evidence="8">
    <location>
        <begin position="281"/>
        <end position="304"/>
    </location>
</feature>
<dbReference type="EMBL" id="FUWS01000004">
    <property type="protein sequence ID" value="SJZ93529.1"/>
    <property type="molecule type" value="Genomic_DNA"/>
</dbReference>
<feature type="transmembrane region" description="Helical" evidence="8">
    <location>
        <begin position="148"/>
        <end position="166"/>
    </location>
</feature>
<evidence type="ECO:0000313" key="10">
    <source>
        <dbReference type="EMBL" id="SJZ93529.1"/>
    </source>
</evidence>
<feature type="transmembrane region" description="Helical" evidence="8">
    <location>
        <begin position="316"/>
        <end position="338"/>
    </location>
</feature>
<dbReference type="Proteomes" id="UP000190637">
    <property type="component" value="Unassembled WGS sequence"/>
</dbReference>
<dbReference type="RefSeq" id="WP_235000888.1">
    <property type="nucleotide sequence ID" value="NZ_FUWS01000004.1"/>
</dbReference>
<keyword evidence="3" id="KW-0813">Transport</keyword>
<dbReference type="GO" id="GO:0022857">
    <property type="term" value="F:transmembrane transporter activity"/>
    <property type="evidence" value="ECO:0007669"/>
    <property type="project" value="InterPro"/>
</dbReference>
<feature type="transmembrane region" description="Helical" evidence="8">
    <location>
        <begin position="413"/>
        <end position="431"/>
    </location>
</feature>
<dbReference type="InterPro" id="IPR004638">
    <property type="entry name" value="EmrB-like"/>
</dbReference>
<feature type="transmembrane region" description="Helical" evidence="8">
    <location>
        <begin position="370"/>
        <end position="393"/>
    </location>
</feature>
<dbReference type="FunFam" id="1.20.1720.10:FF:000004">
    <property type="entry name" value="EmrB/QacA family drug resistance transporter"/>
    <property type="match status" value="1"/>
</dbReference>
<feature type="transmembrane region" description="Helical" evidence="8">
    <location>
        <begin position="486"/>
        <end position="504"/>
    </location>
</feature>
<reference evidence="10 11" key="1">
    <citation type="submission" date="2017-02" db="EMBL/GenBank/DDBJ databases">
        <authorList>
            <person name="Peterson S.W."/>
        </authorList>
    </citation>
    <scope>NUCLEOTIDE SEQUENCE [LARGE SCALE GENOMIC DNA]</scope>
    <source>
        <strain evidence="10 11">DSM 45154</strain>
    </source>
</reference>